<evidence type="ECO:0000256" key="2">
    <source>
        <dbReference type="HAMAP-Rule" id="MF_01867"/>
    </source>
</evidence>
<dbReference type="AlphaFoldDB" id="A0A229P0D1"/>
<comment type="function">
    <text evidence="2">Involved in bacillithiol (BSH) biosynthesis. May catalyze the last step of the pathway, the addition of cysteine to glucosamine malate (GlcN-Mal) to generate BSH.</text>
</comment>
<feature type="domain" description="Bacillithiol biosynthesis BshC N-terminal Rossmann-like" evidence="3">
    <location>
        <begin position="11"/>
        <end position="399"/>
    </location>
</feature>
<dbReference type="InterPro" id="IPR011199">
    <property type="entry name" value="Bacillithiol_biosynth_BshC"/>
</dbReference>
<proteinExistence type="inferred from homology"/>
<name>A0A229P0D1_9BACL</name>
<keyword evidence="6" id="KW-1185">Reference proteome</keyword>
<dbReference type="GO" id="GO:0016874">
    <property type="term" value="F:ligase activity"/>
    <property type="evidence" value="ECO:0007669"/>
    <property type="project" value="UniProtKB-UniRule"/>
</dbReference>
<evidence type="ECO:0000256" key="1">
    <source>
        <dbReference type="ARBA" id="ARBA00022598"/>
    </source>
</evidence>
<evidence type="ECO:0000313" key="5">
    <source>
        <dbReference type="EMBL" id="OXM15650.1"/>
    </source>
</evidence>
<dbReference type="InterPro" id="IPR055399">
    <property type="entry name" value="CC_BshC"/>
</dbReference>
<evidence type="ECO:0000259" key="4">
    <source>
        <dbReference type="Pfam" id="PF24850"/>
    </source>
</evidence>
<reference evidence="5 6" key="1">
    <citation type="submission" date="2017-07" db="EMBL/GenBank/DDBJ databases">
        <title>Paenibacillus herberti R33 genome sequencing and assembly.</title>
        <authorList>
            <person name="Su W."/>
        </authorList>
    </citation>
    <scope>NUCLEOTIDE SEQUENCE [LARGE SCALE GENOMIC DNA]</scope>
    <source>
        <strain evidence="5 6">R33</strain>
    </source>
</reference>
<dbReference type="Pfam" id="PF24850">
    <property type="entry name" value="CC_BshC"/>
    <property type="match status" value="1"/>
</dbReference>
<gene>
    <name evidence="2 5" type="primary">bshC</name>
    <name evidence="5" type="ORF">CGZ75_02650</name>
</gene>
<dbReference type="EMBL" id="NMUQ01000001">
    <property type="protein sequence ID" value="OXM15650.1"/>
    <property type="molecule type" value="Genomic_DNA"/>
</dbReference>
<dbReference type="Proteomes" id="UP000215145">
    <property type="component" value="Unassembled WGS sequence"/>
</dbReference>
<protein>
    <recommendedName>
        <fullName evidence="2">Putative cysteine ligase BshC</fullName>
        <ecNumber evidence="2">6.-.-.-</ecNumber>
    </recommendedName>
</protein>
<keyword evidence="1 2" id="KW-0436">Ligase</keyword>
<evidence type="ECO:0000313" key="6">
    <source>
        <dbReference type="Proteomes" id="UP000215145"/>
    </source>
</evidence>
<dbReference type="NCBIfam" id="TIGR03998">
    <property type="entry name" value="thiol_BshC"/>
    <property type="match status" value="1"/>
</dbReference>
<dbReference type="HAMAP" id="MF_01867">
    <property type="entry name" value="BshC"/>
    <property type="match status" value="1"/>
</dbReference>
<comment type="caution">
    <text evidence="5">The sequence shown here is derived from an EMBL/GenBank/DDBJ whole genome shotgun (WGS) entry which is preliminary data.</text>
</comment>
<sequence>MVAGRLSTSLMLINKLDLPFGQPLADTYIERKNPALEQLFGYHPSVAEHWQRRLIYLKDSAVNRADSRKGAEALRSFQERFGLSAAAERNLQLLADGAPVIVGGQQAVLWTGPLMILYKAVTIIQAAATASRELGVPVVPVFWIAGEDHDWAEASVTSLPSAGPKPELARLSVARPVGPATSVSRTVLGPEAVENAIAELEAALADSPHKHELLKELREAATGCNTLTELFAAMLSRLFADSGLLLAEADNPHLRIVEGPMFKRIIESSEELSQAYTRSTRRVEELGYKPQVEVDEDGANLFLFAEGPRVGERLLLQRSGERFRDRRGLVSLSKQELLELADSSPERLSNNVLTRPLMQDYLFPVLSTVLGPGEIAYWAQTEEAFRTLGMEMPIITPRLSFTLLEPHADKAMKEFSLSLHQVLQGLDGCRQEFLDRQGAAVICGVFEDALAAMGEAYQPALLLATDQERGLEELGRTNWERIAREAEYLKVKALQALETRERTMLDRIAALELSVAPEGRPQERMLSSIYFLNRYGRGWLDRLQLEQYEPCGGHKLVRL</sequence>
<accession>A0A229P0D1</accession>
<comment type="similarity">
    <text evidence="2">Belongs to the BshC family.</text>
</comment>
<organism evidence="5 6">
    <name type="scientific">Paenibacillus herberti</name>
    <dbReference type="NCBI Taxonomy" id="1619309"/>
    <lineage>
        <taxon>Bacteria</taxon>
        <taxon>Bacillati</taxon>
        <taxon>Bacillota</taxon>
        <taxon>Bacilli</taxon>
        <taxon>Bacillales</taxon>
        <taxon>Paenibacillaceae</taxon>
        <taxon>Paenibacillus</taxon>
    </lineage>
</organism>
<dbReference type="PIRSF" id="PIRSF012535">
    <property type="entry name" value="UCP012535"/>
    <property type="match status" value="1"/>
</dbReference>
<evidence type="ECO:0000259" key="3">
    <source>
        <dbReference type="Pfam" id="PF10079"/>
    </source>
</evidence>
<dbReference type="Pfam" id="PF10079">
    <property type="entry name" value="Rossmann-like_BshC"/>
    <property type="match status" value="1"/>
</dbReference>
<dbReference type="InterPro" id="IPR055398">
    <property type="entry name" value="Rossmann-like_BshC"/>
</dbReference>
<feature type="domain" description="Bacillithiol biosynthesis BshC C-terminal coiled-coil" evidence="4">
    <location>
        <begin position="401"/>
        <end position="558"/>
    </location>
</feature>
<dbReference type="EC" id="6.-.-.-" evidence="2"/>